<dbReference type="Pfam" id="PF03765">
    <property type="entry name" value="CRAL_TRIO_N"/>
    <property type="match status" value="1"/>
</dbReference>
<dbReference type="GO" id="GO:1902936">
    <property type="term" value="F:phosphatidylinositol bisphosphate binding"/>
    <property type="evidence" value="ECO:0007669"/>
    <property type="project" value="TreeGrafter"/>
</dbReference>
<dbReference type="Gene3D" id="1.10.8.20">
    <property type="entry name" value="N-terminal domain of phosphatidylinositol transfer protein sec14p"/>
    <property type="match status" value="1"/>
</dbReference>
<dbReference type="InParanoid" id="A0A6I8TCW2"/>
<dbReference type="PRINTS" id="PR00180">
    <property type="entry name" value="CRETINALDHBP"/>
</dbReference>
<dbReference type="InterPro" id="IPR036865">
    <property type="entry name" value="CRAL-TRIO_dom_sf"/>
</dbReference>
<reference evidence="1" key="2">
    <citation type="submission" date="2020-05" db="UniProtKB">
        <authorList>
            <consortium name="EnsemblMetazoa"/>
        </authorList>
    </citation>
    <scope>IDENTIFICATION</scope>
    <source>
        <strain evidence="1">LVP_AGWG</strain>
    </source>
</reference>
<dbReference type="CDD" id="cd00170">
    <property type="entry name" value="SEC14"/>
    <property type="match status" value="1"/>
</dbReference>
<accession>A0A6I8TCW2</accession>
<dbReference type="EnsemblMetazoa" id="AAEL010337-RC">
    <property type="protein sequence ID" value="AAEL010337-PC"/>
    <property type="gene ID" value="AAEL010337"/>
</dbReference>
<dbReference type="SUPFAM" id="SSF52087">
    <property type="entry name" value="CRAL/TRIO domain"/>
    <property type="match status" value="1"/>
</dbReference>
<reference evidence="1 2" key="1">
    <citation type="submission" date="2017-06" db="EMBL/GenBank/DDBJ databases">
        <title>Aedes aegypti genome working group (AGWG) sequencing and assembly.</title>
        <authorList>
            <consortium name="Aedes aegypti Genome Working Group (AGWG)"/>
            <person name="Matthews B.J."/>
        </authorList>
    </citation>
    <scope>NUCLEOTIDE SEQUENCE [LARGE SCALE GENOMIC DNA]</scope>
    <source>
        <strain evidence="1 2">LVP_AGWG</strain>
    </source>
</reference>
<organism evidence="1 2">
    <name type="scientific">Aedes aegypti</name>
    <name type="common">Yellowfever mosquito</name>
    <name type="synonym">Culex aegypti</name>
    <dbReference type="NCBI Taxonomy" id="7159"/>
    <lineage>
        <taxon>Eukaryota</taxon>
        <taxon>Metazoa</taxon>
        <taxon>Ecdysozoa</taxon>
        <taxon>Arthropoda</taxon>
        <taxon>Hexapoda</taxon>
        <taxon>Insecta</taxon>
        <taxon>Pterygota</taxon>
        <taxon>Neoptera</taxon>
        <taxon>Endopterygota</taxon>
        <taxon>Diptera</taxon>
        <taxon>Nematocera</taxon>
        <taxon>Culicoidea</taxon>
        <taxon>Culicidae</taxon>
        <taxon>Culicinae</taxon>
        <taxon>Aedini</taxon>
        <taxon>Aedes</taxon>
        <taxon>Stegomyia</taxon>
    </lineage>
</organism>
<dbReference type="Pfam" id="PF00650">
    <property type="entry name" value="CRAL_TRIO"/>
    <property type="match status" value="1"/>
</dbReference>
<dbReference type="GO" id="GO:0016020">
    <property type="term" value="C:membrane"/>
    <property type="evidence" value="ECO:0007669"/>
    <property type="project" value="TreeGrafter"/>
</dbReference>
<evidence type="ECO:0000313" key="1">
    <source>
        <dbReference type="EnsemblMetazoa" id="AAEL010337-PC"/>
    </source>
</evidence>
<dbReference type="InterPro" id="IPR001251">
    <property type="entry name" value="CRAL-TRIO_dom"/>
</dbReference>
<dbReference type="OrthoDB" id="440711at2759"/>
<keyword evidence="2" id="KW-1185">Reference proteome</keyword>
<dbReference type="Gene3D" id="1.20.5.1200">
    <property type="entry name" value="Alpha-tocopherol transfer"/>
    <property type="match status" value="1"/>
</dbReference>
<gene>
    <name evidence="1" type="primary">5573254</name>
</gene>
<dbReference type="PANTHER" id="PTHR10174">
    <property type="entry name" value="ALPHA-TOCOPHEROL TRANSFER PROTEIN-RELATED"/>
    <property type="match status" value="1"/>
</dbReference>
<name>A0A6I8TCW2_AEDAE</name>
<proteinExistence type="predicted"/>
<dbReference type="SMART" id="SM01100">
    <property type="entry name" value="CRAL_TRIO_N"/>
    <property type="match status" value="1"/>
</dbReference>
<dbReference type="FunCoup" id="A0A6I8TCW2">
    <property type="interactions" value="42"/>
</dbReference>
<dbReference type="InterPro" id="IPR011074">
    <property type="entry name" value="CRAL/TRIO_N_dom"/>
</dbReference>
<dbReference type="AlphaFoldDB" id="A0A6I8TCW2"/>
<evidence type="ECO:0000313" key="2">
    <source>
        <dbReference type="Proteomes" id="UP000008820"/>
    </source>
</evidence>
<dbReference type="SUPFAM" id="SSF46938">
    <property type="entry name" value="CRAL/TRIO N-terminal domain"/>
    <property type="match status" value="1"/>
</dbReference>
<dbReference type="SMART" id="SM00516">
    <property type="entry name" value="SEC14"/>
    <property type="match status" value="1"/>
</dbReference>
<sequence>MFKMKAKSKKKVVIRPPAKPFISGHLWKPPTIVNRMPEPEGVKHMLEMDKELPPKIAEVAAKQGEDPEKTCLKIQQLRDMIYELGGCDPHRMDDDYLLRFLRARFWKVENSYKLMCRYYEFRENNTELYDNVNPMTLRSLGDDNIITISPYRDQEGRRVLFFKFGNWRPSKIPLTDLFKATLLMLEVGSLEPISQVVGGIGIMDLEGLSLNHAWHMSPSVAQKIIALLVTCMPVRTTAIHIVNQGWVFDTVFQMFKPLLNDRMRERLFFHGTDRSSLHKHIDPEFLPERYGGTKPEYPYTYWLDHLCGDEKVVHELEQLGYVADPASEE</sequence>
<dbReference type="Proteomes" id="UP000008820">
    <property type="component" value="Chromosome 2"/>
</dbReference>
<dbReference type="PROSITE" id="PS50191">
    <property type="entry name" value="CRAL_TRIO"/>
    <property type="match status" value="1"/>
</dbReference>
<dbReference type="PANTHER" id="PTHR10174:SF234">
    <property type="entry name" value="SD01558P"/>
    <property type="match status" value="1"/>
</dbReference>
<dbReference type="Gene3D" id="3.40.525.10">
    <property type="entry name" value="CRAL-TRIO lipid binding domain"/>
    <property type="match status" value="1"/>
</dbReference>
<protein>
    <submittedName>
        <fullName evidence="1">Uncharacterized protein</fullName>
    </submittedName>
</protein>
<dbReference type="InterPro" id="IPR036273">
    <property type="entry name" value="CRAL/TRIO_N_dom_sf"/>
</dbReference>